<dbReference type="EMBL" id="JAJNDB010000002">
    <property type="protein sequence ID" value="MCD2194478.1"/>
    <property type="molecule type" value="Genomic_DNA"/>
</dbReference>
<dbReference type="CDD" id="cd20745">
    <property type="entry name" value="FIX_RhsA_AHH_HNH-like"/>
    <property type="match status" value="1"/>
</dbReference>
<feature type="domain" description="DUF6531" evidence="2">
    <location>
        <begin position="319"/>
        <end position="391"/>
    </location>
</feature>
<dbReference type="RefSeq" id="WP_230734482.1">
    <property type="nucleotide sequence ID" value="NZ_JAJNDB010000002.1"/>
</dbReference>
<evidence type="ECO:0000313" key="4">
    <source>
        <dbReference type="Proteomes" id="UP001199469"/>
    </source>
</evidence>
<dbReference type="InterPro" id="IPR045351">
    <property type="entry name" value="DUF6531"/>
</dbReference>
<dbReference type="Pfam" id="PF05593">
    <property type="entry name" value="RHS_repeat"/>
    <property type="match status" value="8"/>
</dbReference>
<dbReference type="PANTHER" id="PTHR32305">
    <property type="match status" value="1"/>
</dbReference>
<dbReference type="PRINTS" id="PR00394">
    <property type="entry name" value="RHSPROTEIN"/>
</dbReference>
<protein>
    <submittedName>
        <fullName evidence="3">DUF6531 domain-containing protein</fullName>
    </submittedName>
</protein>
<proteinExistence type="predicted"/>
<dbReference type="InterPro" id="IPR022385">
    <property type="entry name" value="Rhs_assc_core"/>
</dbReference>
<dbReference type="Pfam" id="PF20148">
    <property type="entry name" value="DUF6531"/>
    <property type="match status" value="1"/>
</dbReference>
<name>A0ABS8P8A0_9PSEU</name>
<dbReference type="InterPro" id="IPR050708">
    <property type="entry name" value="T6SS_VgrG/RHS"/>
</dbReference>
<reference evidence="3 4" key="1">
    <citation type="submission" date="2021-11" db="EMBL/GenBank/DDBJ databases">
        <title>Draft genome sequence of Actinomycetospora sp. SF1 isolated from the rhizosphere soil.</title>
        <authorList>
            <person name="Duangmal K."/>
            <person name="Chantavorakit T."/>
        </authorList>
    </citation>
    <scope>NUCLEOTIDE SEQUENCE [LARGE SCALE GENOMIC DNA]</scope>
    <source>
        <strain evidence="3 4">TBRC 5722</strain>
    </source>
</reference>
<sequence length="1435" mass="152767">MAEGFTSAGEGIRAAGNSWAAGWTGGAAQAASAQVGEVGAKAAVGADVSRAVGQALTTYASELRAAQEQYLRGEQMVAAGQADVARSTTAMQNLQTTERTTPASAQKDAAFDAADAAVSAAQGRVAEGQRLMQEAVQREQAANAAAATSVQGAQGQLAGMTAPVPGAAGAVPAGAPGTPGQPGQPPPAFTAAPATPPPEEESGFSWTDIAHTALDVAGLVPGVGEVFDGANAAWYASEGDYLNAGLSAAAMVPFAGSAATGLKVGLKAGEAATDLAKAGTHLAPEAAAAVKTSEVPASGLHIDMAPSATTPPSRALSIGEPVDVGTGHLLLPAVDVELPGVLPLVVERLHRSSYRSGRFFGPSWASTLDEHVVVTDTHVVLARADAVALRFPPDGGPAVEDDRWTLTRDGASVVVDDLDGERRRHFSGHGAQRWLTAVVDHQGRRYDVDRLADGTPLEIRHHGGYRVTVLTARDRIVGYDLVGAGPDGSDRALVRFGYEAGNLTAVVTSSGLPTRFGYDDRGRMTGWADRRGTWFRHEYDDEDRVVRQVGSGGVLSCSFDYDHDIVTRTDSLGAITRYVHDDAGRVVQVTDPLGGERRTEYDDAGRVTAVVDELGRTTRFGHDPRGLLDRVERPDGSVVTVVHDDAGRPVLVRDADGAEWTHEFDDAGRRVATTDPLGAITRYAHGEHGFLVAVTDALGGVRRLENDAAGLPVAVVDRVGAVTRWERDALGRVVAETDPTGLVTRYTWTLEGRLATVTAPDGGVERRLYDPEGNLASSTDAVGQVTRFEHTHFDLVAARVDPDGSRHEQAWDSEMRLVGVTNPQGLRWSYEYDAAGRLVAETDFDDRRTTYALDATGALRRRTNALGETVEFAYGPLGQVSERRADGVLTTYDHDAAGRLVRATTPDVDVVITRDASGRVLGEATNGRELISSYDALGRRIGRITPTGQRSEWAYAADSTVTSLVAGVAMDFDHDVAGRETRRRAGRAVVEQDWDAGRLVEQRLEGAFDRRFRYRPDGSVVGIGARAFDVDAQGRVTAVRGGGWSERYAYDAGGNTVAASWPGADPELAGAREFSGTTLRRAGRATYGHDAAGRVVRRTRGRLSRPPESWQFRWDALDQLVGVTTPDGSLWRYVYDAFGRRVSKQRLDPRGGSAEQVDFTWDGATLVEEVRYADAGVSSTAWDHDASGLRPVSQRSRWRAAGQAEVDERFYAIVTDLVGAPTELLAPDGSVAGQARRSLWGRTSWTGVSTPLLFPGQYLDTETGLAQNLHRYYDPDTARYTSLDPLGLAPAPNPAAYVHNPLTWADPLGLNPCAAPLPGSGGQKALPPGKPQWGGSQVYNKGGRMTAIEHINYRHGPYSSSSTPAGRFDAGTSAHSIKSHVDDALSNGSRVTDGRGGETFEHDIGRQIGLDADGKPTTRIRVHARDGQIRTAFPY</sequence>
<evidence type="ECO:0000259" key="2">
    <source>
        <dbReference type="Pfam" id="PF20148"/>
    </source>
</evidence>
<dbReference type="InterPro" id="IPR006530">
    <property type="entry name" value="YD"/>
</dbReference>
<dbReference type="PANTHER" id="PTHR32305:SF15">
    <property type="entry name" value="PROTEIN RHSA-RELATED"/>
    <property type="match status" value="1"/>
</dbReference>
<gene>
    <name evidence="3" type="ORF">LQ327_13975</name>
</gene>
<comment type="caution">
    <text evidence="3">The sequence shown here is derived from an EMBL/GenBank/DDBJ whole genome shotgun (WGS) entry which is preliminary data.</text>
</comment>
<organism evidence="3 4">
    <name type="scientific">Actinomycetospora endophytica</name>
    <dbReference type="NCBI Taxonomy" id="2291215"/>
    <lineage>
        <taxon>Bacteria</taxon>
        <taxon>Bacillati</taxon>
        <taxon>Actinomycetota</taxon>
        <taxon>Actinomycetes</taxon>
        <taxon>Pseudonocardiales</taxon>
        <taxon>Pseudonocardiaceae</taxon>
        <taxon>Actinomycetospora</taxon>
    </lineage>
</organism>
<dbReference type="NCBIfam" id="TIGR01643">
    <property type="entry name" value="YD_repeat_2x"/>
    <property type="match status" value="9"/>
</dbReference>
<dbReference type="InterPro" id="IPR031325">
    <property type="entry name" value="RHS_repeat"/>
</dbReference>
<dbReference type="Proteomes" id="UP001199469">
    <property type="component" value="Unassembled WGS sequence"/>
</dbReference>
<keyword evidence="4" id="KW-1185">Reference proteome</keyword>
<accession>A0ABS8P8A0</accession>
<dbReference type="NCBIfam" id="TIGR03696">
    <property type="entry name" value="Rhs_assc_core"/>
    <property type="match status" value="1"/>
</dbReference>
<evidence type="ECO:0000313" key="3">
    <source>
        <dbReference type="EMBL" id="MCD2194478.1"/>
    </source>
</evidence>
<dbReference type="Gene3D" id="2.180.10.10">
    <property type="entry name" value="RHS repeat-associated core"/>
    <property type="match status" value="3"/>
</dbReference>
<evidence type="ECO:0000256" key="1">
    <source>
        <dbReference type="SAM" id="MobiDB-lite"/>
    </source>
</evidence>
<feature type="compositionally biased region" description="Low complexity" evidence="1">
    <location>
        <begin position="168"/>
        <end position="178"/>
    </location>
</feature>
<feature type="region of interest" description="Disordered" evidence="1">
    <location>
        <begin position="168"/>
        <end position="203"/>
    </location>
</feature>